<keyword evidence="4" id="KW-0274">FAD</keyword>
<evidence type="ECO:0000259" key="6">
    <source>
        <dbReference type="Pfam" id="PF07992"/>
    </source>
</evidence>
<dbReference type="SUPFAM" id="SSF51905">
    <property type="entry name" value="FAD/NAD(P)-binding domain"/>
    <property type="match status" value="1"/>
</dbReference>
<dbReference type="Gene3D" id="3.30.390.30">
    <property type="match status" value="1"/>
</dbReference>
<dbReference type="PRINTS" id="PR00411">
    <property type="entry name" value="PNDRDTASEI"/>
</dbReference>
<dbReference type="GO" id="GO:0016491">
    <property type="term" value="F:oxidoreductase activity"/>
    <property type="evidence" value="ECO:0007669"/>
    <property type="project" value="UniProtKB-KW"/>
</dbReference>
<dbReference type="RefSeq" id="WP_368802047.1">
    <property type="nucleotide sequence ID" value="NZ_JAZHFV010000002.1"/>
</dbReference>
<reference evidence="7 8" key="1">
    <citation type="submission" date="2024-01" db="EMBL/GenBank/DDBJ databases">
        <title>New evidence supports the origin of RcGTA from prophage.</title>
        <authorList>
            <person name="Xu Y."/>
            <person name="Liu B."/>
            <person name="Chen F."/>
        </authorList>
    </citation>
    <scope>NUCLEOTIDE SEQUENCE [LARGE SCALE GENOMIC DNA]</scope>
    <source>
        <strain evidence="7 8">CBW1107-2</strain>
    </source>
</reference>
<name>A0ABV3WQ19_9HYPH</name>
<evidence type="ECO:0000259" key="5">
    <source>
        <dbReference type="Pfam" id="PF02852"/>
    </source>
</evidence>
<proteinExistence type="inferred from homology"/>
<comment type="caution">
    <text evidence="7">The sequence shown here is derived from an EMBL/GenBank/DDBJ whole genome shotgun (WGS) entry which is preliminary data.</text>
</comment>
<dbReference type="EMBL" id="JAZHFV010000002">
    <property type="protein sequence ID" value="MEX4006759.1"/>
    <property type="molecule type" value="Genomic_DNA"/>
</dbReference>
<dbReference type="Pfam" id="PF02852">
    <property type="entry name" value="Pyr_redox_dim"/>
    <property type="match status" value="1"/>
</dbReference>
<keyword evidence="3" id="KW-0285">Flavoprotein</keyword>
<feature type="domain" description="Pyridine nucleotide-disulphide oxidoreductase dimerisation" evidence="5">
    <location>
        <begin position="345"/>
        <end position="451"/>
    </location>
</feature>
<comment type="similarity">
    <text evidence="2">Belongs to the class-I pyridine nucleotide-disulfide oxidoreductase family.</text>
</comment>
<gene>
    <name evidence="7" type="ORF">V1479_05545</name>
</gene>
<dbReference type="InterPro" id="IPR016156">
    <property type="entry name" value="FAD/NAD-linked_Rdtase_dimer_sf"/>
</dbReference>
<dbReference type="Gene3D" id="3.50.50.60">
    <property type="entry name" value="FAD/NAD(P)-binding domain"/>
    <property type="match status" value="2"/>
</dbReference>
<dbReference type="PANTHER" id="PTHR43014:SF2">
    <property type="entry name" value="MERCURIC REDUCTASE"/>
    <property type="match status" value="1"/>
</dbReference>
<dbReference type="InterPro" id="IPR004099">
    <property type="entry name" value="Pyr_nucl-diS_OxRdtase_dimer"/>
</dbReference>
<keyword evidence="7" id="KW-0560">Oxidoreductase</keyword>
<evidence type="ECO:0000256" key="4">
    <source>
        <dbReference type="ARBA" id="ARBA00022827"/>
    </source>
</evidence>
<feature type="domain" description="FAD/NAD(P)-binding" evidence="6">
    <location>
        <begin position="9"/>
        <end position="324"/>
    </location>
</feature>
<organism evidence="7 8">
    <name type="scientific">Neoaquamicrobium sediminum</name>
    <dbReference type="NCBI Taxonomy" id="1849104"/>
    <lineage>
        <taxon>Bacteria</taxon>
        <taxon>Pseudomonadati</taxon>
        <taxon>Pseudomonadota</taxon>
        <taxon>Alphaproteobacteria</taxon>
        <taxon>Hyphomicrobiales</taxon>
        <taxon>Phyllobacteriaceae</taxon>
        <taxon>Neoaquamicrobium</taxon>
    </lineage>
</organism>
<sequence>MATQILKPDICVIGAGAAGRAIATKAVAAGATVVLVGSAGAQAHIGHPIVAVRAFCTAAAHAHAIRRAPHFGVTAGEAEIDFRHVMRHVRHAAAATAPDMSDERLGALGVRIVSAHARFKDRRTVEAGAFEIRARHFVVATGAQPEMPPIAGLDEVGCLTVETIFALTRRPARLLITGGGHATLELAQAFTRLGSQVTVVGTPVSLALQDPEAASILLRELRAEGLDMRESATATRIERKGRSGVRLYVGSETGGEEIVDGTQLLILPDTRPATAELDLKMAGIGFDENGIKVSDRMRTTNRKVYAIGDVTGGQQSIHAAARQGEIVLDAILGKGTAQANELLLPRVIATEPALASVGLTETVARRQHKSIRVLRSAYADNDRAQPEGSTVGFVKIICDEPGRILGVTMVGSEANELIGVWTLALARGLTADDMSSYLPAYPSFGEIGKRAASAYFAGKRRASIMQRLTGMLRGSG</sequence>
<dbReference type="SUPFAM" id="SSF55424">
    <property type="entry name" value="FAD/NAD-linked reductases, dimerisation (C-terminal) domain"/>
    <property type="match status" value="1"/>
</dbReference>
<keyword evidence="8" id="KW-1185">Reference proteome</keyword>
<evidence type="ECO:0000313" key="8">
    <source>
        <dbReference type="Proteomes" id="UP001559025"/>
    </source>
</evidence>
<evidence type="ECO:0000313" key="7">
    <source>
        <dbReference type="EMBL" id="MEX4006759.1"/>
    </source>
</evidence>
<dbReference type="InterPro" id="IPR023753">
    <property type="entry name" value="FAD/NAD-binding_dom"/>
</dbReference>
<dbReference type="PIRSF" id="PIRSF000350">
    <property type="entry name" value="Mercury_reductase_MerA"/>
    <property type="match status" value="1"/>
</dbReference>
<evidence type="ECO:0000256" key="1">
    <source>
        <dbReference type="ARBA" id="ARBA00001974"/>
    </source>
</evidence>
<dbReference type="PRINTS" id="PR00368">
    <property type="entry name" value="FADPNR"/>
</dbReference>
<comment type="cofactor">
    <cofactor evidence="1">
        <name>FAD</name>
        <dbReference type="ChEBI" id="CHEBI:57692"/>
    </cofactor>
</comment>
<dbReference type="Pfam" id="PF07992">
    <property type="entry name" value="Pyr_redox_2"/>
    <property type="match status" value="1"/>
</dbReference>
<protein>
    <submittedName>
        <fullName evidence="7">NAD(P)/FAD-dependent oxidoreductase</fullName>
        <ecNumber evidence="7">1.-.-.-</ecNumber>
    </submittedName>
</protein>
<dbReference type="InterPro" id="IPR001100">
    <property type="entry name" value="Pyr_nuc-diS_OxRdtase"/>
</dbReference>
<evidence type="ECO:0000256" key="3">
    <source>
        <dbReference type="ARBA" id="ARBA00022630"/>
    </source>
</evidence>
<accession>A0ABV3WQ19</accession>
<dbReference type="PANTHER" id="PTHR43014">
    <property type="entry name" value="MERCURIC REDUCTASE"/>
    <property type="match status" value="1"/>
</dbReference>
<dbReference type="Proteomes" id="UP001559025">
    <property type="component" value="Unassembled WGS sequence"/>
</dbReference>
<dbReference type="InterPro" id="IPR036188">
    <property type="entry name" value="FAD/NAD-bd_sf"/>
</dbReference>
<evidence type="ECO:0000256" key="2">
    <source>
        <dbReference type="ARBA" id="ARBA00007532"/>
    </source>
</evidence>
<dbReference type="EC" id="1.-.-.-" evidence="7"/>